<dbReference type="Gene3D" id="1.10.10.60">
    <property type="entry name" value="Homeodomain-like"/>
    <property type="match status" value="1"/>
</dbReference>
<dbReference type="InterPro" id="IPR009594">
    <property type="entry name" value="Tscrpt_reg_HTH_AraC_N"/>
</dbReference>
<name>A0A0U5EXC7_9PROT</name>
<evidence type="ECO:0000256" key="4">
    <source>
        <dbReference type="SAM" id="MobiDB-lite"/>
    </source>
</evidence>
<dbReference type="GO" id="GO:0003700">
    <property type="term" value="F:DNA-binding transcription factor activity"/>
    <property type="evidence" value="ECO:0007669"/>
    <property type="project" value="InterPro"/>
</dbReference>
<dbReference type="KEGG" id="asz:ASN_3183"/>
<keyword evidence="2" id="KW-0238">DNA-binding</keyword>
<accession>A0A0U5EXC7</accession>
<keyword evidence="1" id="KW-0805">Transcription regulation</keyword>
<keyword evidence="3" id="KW-0804">Transcription</keyword>
<reference evidence="7" key="1">
    <citation type="submission" date="2014-09" db="EMBL/GenBank/DDBJ databases">
        <authorList>
            <person name="Illeghems K.G."/>
        </authorList>
    </citation>
    <scope>NUCLEOTIDE SEQUENCE [LARGE SCALE GENOMIC DNA]</scope>
    <source>
        <strain evidence="7">108B</strain>
    </source>
</reference>
<protein>
    <submittedName>
        <fullName evidence="6">AraC family transcriptional regulator</fullName>
    </submittedName>
</protein>
<evidence type="ECO:0000256" key="1">
    <source>
        <dbReference type="ARBA" id="ARBA00023015"/>
    </source>
</evidence>
<dbReference type="PROSITE" id="PS00041">
    <property type="entry name" value="HTH_ARAC_FAMILY_1"/>
    <property type="match status" value="1"/>
</dbReference>
<feature type="compositionally biased region" description="Basic residues" evidence="4">
    <location>
        <begin position="315"/>
        <end position="324"/>
    </location>
</feature>
<dbReference type="EMBL" id="LN606600">
    <property type="protein sequence ID" value="CEF42426.1"/>
    <property type="molecule type" value="Genomic_DNA"/>
</dbReference>
<organism evidence="6 7">
    <name type="scientific">Acetobacter senegalensis</name>
    <dbReference type="NCBI Taxonomy" id="446692"/>
    <lineage>
        <taxon>Bacteria</taxon>
        <taxon>Pseudomonadati</taxon>
        <taxon>Pseudomonadota</taxon>
        <taxon>Alphaproteobacteria</taxon>
        <taxon>Acetobacterales</taxon>
        <taxon>Acetobacteraceae</taxon>
        <taxon>Acetobacter</taxon>
    </lineage>
</organism>
<dbReference type="InterPro" id="IPR018060">
    <property type="entry name" value="HTH_AraC"/>
</dbReference>
<dbReference type="PROSITE" id="PS01124">
    <property type="entry name" value="HTH_ARAC_FAMILY_2"/>
    <property type="match status" value="1"/>
</dbReference>
<evidence type="ECO:0000313" key="7">
    <source>
        <dbReference type="Proteomes" id="UP000056109"/>
    </source>
</evidence>
<dbReference type="PANTHER" id="PTHR43436:SF2">
    <property type="entry name" value="ARAC_XYLS FAMILY TRANSCRIPTIONAL REGULATOR"/>
    <property type="match status" value="1"/>
</dbReference>
<dbReference type="Proteomes" id="UP000056109">
    <property type="component" value="Chromosome I"/>
</dbReference>
<keyword evidence="7" id="KW-1185">Reference proteome</keyword>
<feature type="region of interest" description="Disordered" evidence="4">
    <location>
        <begin position="300"/>
        <end position="324"/>
    </location>
</feature>
<dbReference type="SMART" id="SM00342">
    <property type="entry name" value="HTH_ARAC"/>
    <property type="match status" value="1"/>
</dbReference>
<dbReference type="AlphaFoldDB" id="A0A0U5EXC7"/>
<dbReference type="PANTHER" id="PTHR43436">
    <property type="entry name" value="ARAC-FAMILY TRANSCRIPTIONAL REGULATOR"/>
    <property type="match status" value="1"/>
</dbReference>
<dbReference type="RefSeq" id="WP_082666711.1">
    <property type="nucleotide sequence ID" value="NZ_LN606600.1"/>
</dbReference>
<evidence type="ECO:0000313" key="6">
    <source>
        <dbReference type="EMBL" id="CEF42426.1"/>
    </source>
</evidence>
<evidence type="ECO:0000259" key="5">
    <source>
        <dbReference type="PROSITE" id="PS01124"/>
    </source>
</evidence>
<gene>
    <name evidence="6" type="ORF">ASN_3183</name>
</gene>
<dbReference type="PATRIC" id="fig|446692.3.peg.3362"/>
<evidence type="ECO:0000256" key="2">
    <source>
        <dbReference type="ARBA" id="ARBA00023125"/>
    </source>
</evidence>
<proteinExistence type="predicted"/>
<feature type="domain" description="HTH araC/xylS-type" evidence="5">
    <location>
        <begin position="194"/>
        <end position="292"/>
    </location>
</feature>
<dbReference type="InterPro" id="IPR009057">
    <property type="entry name" value="Homeodomain-like_sf"/>
</dbReference>
<dbReference type="GeneID" id="34784142"/>
<dbReference type="GO" id="GO:0043565">
    <property type="term" value="F:sequence-specific DNA binding"/>
    <property type="evidence" value="ECO:0007669"/>
    <property type="project" value="InterPro"/>
</dbReference>
<evidence type="ECO:0000256" key="3">
    <source>
        <dbReference type="ARBA" id="ARBA00023163"/>
    </source>
</evidence>
<dbReference type="Pfam" id="PF12833">
    <property type="entry name" value="HTH_18"/>
    <property type="match status" value="1"/>
</dbReference>
<sequence length="324" mass="36048">MIPSPESFSLLALAAELAPRPGYNATLLPGIRILRSDTILEDVPVLYRPGAVFVLQGTKQGFLNGEVYRYDADHYLAVSVPVPFRMASQASPARPLLAIYFDFDLQLAAEIVTTLDGQIGHDEKVQARSLVSSRMMPSITGALQRLLHALHHPQELAILGPGLLRELHYRVLIGPQGCSLMAALRRNDTTDRIVQSLSLIRERYNEGLSVSELAATVGMSVPSYHAGFKSLTGNTPIQYIKALRLHEARLMIARRKGAIAAIAAEVGYASPAQFSRDFKRHFRRSPSEETRWMREHLGDPMWDRNENLAPEASRKRPHLKNGQD</sequence>
<dbReference type="SUPFAM" id="SSF46689">
    <property type="entry name" value="Homeodomain-like"/>
    <property type="match status" value="2"/>
</dbReference>
<dbReference type="InterPro" id="IPR018062">
    <property type="entry name" value="HTH_AraC-typ_CS"/>
</dbReference>
<dbReference type="Pfam" id="PF06719">
    <property type="entry name" value="AraC_N"/>
    <property type="match status" value="1"/>
</dbReference>